<evidence type="ECO:0000313" key="3">
    <source>
        <dbReference type="EMBL" id="MFC5645437.1"/>
    </source>
</evidence>
<feature type="region of interest" description="Disordered" evidence="1">
    <location>
        <begin position="482"/>
        <end position="503"/>
    </location>
</feature>
<feature type="transmembrane region" description="Helical" evidence="2">
    <location>
        <begin position="766"/>
        <end position="784"/>
    </location>
</feature>
<evidence type="ECO:0000256" key="1">
    <source>
        <dbReference type="SAM" id="MobiDB-lite"/>
    </source>
</evidence>
<keyword evidence="2" id="KW-0812">Transmembrane</keyword>
<keyword evidence="2" id="KW-0472">Membrane</keyword>
<keyword evidence="4" id="KW-1185">Reference proteome</keyword>
<dbReference type="Proteomes" id="UP001596066">
    <property type="component" value="Unassembled WGS sequence"/>
</dbReference>
<comment type="caution">
    <text evidence="3">The sequence shown here is derived from an EMBL/GenBank/DDBJ whole genome shotgun (WGS) entry which is preliminary data.</text>
</comment>
<accession>A0ABW0VKL2</accession>
<dbReference type="EMBL" id="JBHSOC010000070">
    <property type="protein sequence ID" value="MFC5645437.1"/>
    <property type="molecule type" value="Genomic_DNA"/>
</dbReference>
<evidence type="ECO:0000256" key="2">
    <source>
        <dbReference type="SAM" id="Phobius"/>
    </source>
</evidence>
<organism evidence="3 4">
    <name type="scientific">Kitasatospora cinereorecta</name>
    <dbReference type="NCBI Taxonomy" id="285560"/>
    <lineage>
        <taxon>Bacteria</taxon>
        <taxon>Bacillati</taxon>
        <taxon>Actinomycetota</taxon>
        <taxon>Actinomycetes</taxon>
        <taxon>Kitasatosporales</taxon>
        <taxon>Streptomycetaceae</taxon>
        <taxon>Kitasatospora</taxon>
    </lineage>
</organism>
<name>A0ABW0VKL2_9ACTN</name>
<dbReference type="RefSeq" id="WP_346148321.1">
    <property type="nucleotide sequence ID" value="NZ_BAAAUA010000047.1"/>
</dbReference>
<evidence type="ECO:0000313" key="4">
    <source>
        <dbReference type="Proteomes" id="UP001596066"/>
    </source>
</evidence>
<proteinExistence type="predicted"/>
<reference evidence="4" key="1">
    <citation type="journal article" date="2019" name="Int. J. Syst. Evol. Microbiol.">
        <title>The Global Catalogue of Microorganisms (GCM) 10K type strain sequencing project: providing services to taxonomists for standard genome sequencing and annotation.</title>
        <authorList>
            <consortium name="The Broad Institute Genomics Platform"/>
            <consortium name="The Broad Institute Genome Sequencing Center for Infectious Disease"/>
            <person name="Wu L."/>
            <person name="Ma J."/>
        </authorList>
    </citation>
    <scope>NUCLEOTIDE SEQUENCE [LARGE SCALE GENOMIC DNA]</scope>
    <source>
        <strain evidence="4">CGMCC 4.1622</strain>
    </source>
</reference>
<gene>
    <name evidence="3" type="ORF">ACFPZF_29330</name>
</gene>
<keyword evidence="2" id="KW-1133">Transmembrane helix</keyword>
<protein>
    <submittedName>
        <fullName evidence="3">Baseplate J/gp47 family protein</fullName>
    </submittedName>
</protein>
<sequence>MTGARYRCGDERRAAALAASGPSDVSGIDYVEVHRGPTVADPTRIDVVLVKPLPLPEAALGGDQFSLTGGVRFPAPRVDPAVTVAPGGGEVSRYTVTVPGGQPTDFSTYQLAIVAGPGADGPPAFIDARLSAVDFSFAVDCAGDGDCSTGGADLPEDVPPEPRFDYRTRDWEGFRRLMLDRMSVLVPGFREDDPVDLTTTIVEALAYRADQQSYTLDWVGTEAFLDTARTRASVTRHARLLDYAPGEGASARTFISVSFTPDSPAGEGYRLRAGSPVLPRAQALVAAVAAADYPGLLAASPVVFETLSDLRLWGWRDHIALHTWGDECCVLPAGSTAVTLEDGSGGAGPLVPGDLLLLAETVAPDTGRAEDADPGRRHVVRLTRVTPVTDVLQPATAFLDVAWDTADALPFDLVVSARLTEPAGPVRSLVCAEARGNVVLAEHGATLPPAGYLGLPPSAAAALVPRLFPPAPPPGVVWRPQVTGGTGPLARTAPHRPDDPGPPSAAALTTVDPARCLPQITLHDPFTNWTVRRDLLASGRFARDFVVETGSDGSPVLRFGDGTYALAPAPGDAFGVSGRFGTGPTGNLGADALGHLVLPDGEARVGISSVTNPLPAVGGAAPEDDATVRVAAPQAFRRQERAVTAADYAAAARQFPGVADAVAVPRWTGAWQTVLVHVVRRGGEGVDDAFRAGLLDHLESFRLAGFDVAVRAAGTVPLDIGLSVCAAPDELRSEVGRRVRAVLSPAGSGGAKGFFHPDRFAFGTPLYLSALLAAVMAVPGVASVTPQVFQRFGRPAHGELDRGVIRAAAAEVLELRDDPSFPERGRLRITTGGGR</sequence>